<evidence type="ECO:0000313" key="8">
    <source>
        <dbReference type="EMBL" id="KAG7530663.1"/>
    </source>
</evidence>
<keyword evidence="4" id="KW-1133">Transmembrane helix</keyword>
<dbReference type="OrthoDB" id="1913277at2759"/>
<dbReference type="PANTHER" id="PTHR21382:SF1">
    <property type="entry name" value="NADH DEHYDROGENASE [UBIQUINONE] 1 ALPHA SUBCOMPLEX SUBUNIT 11"/>
    <property type="match status" value="1"/>
</dbReference>
<keyword evidence="2" id="KW-0812">Transmembrane</keyword>
<evidence type="ECO:0000256" key="5">
    <source>
        <dbReference type="ARBA" id="ARBA00023128"/>
    </source>
</evidence>
<dbReference type="InterPro" id="IPR039205">
    <property type="entry name" value="NDUFA11"/>
</dbReference>
<gene>
    <name evidence="8" type="ORF">FFLO_04889</name>
</gene>
<dbReference type="Proteomes" id="UP000812966">
    <property type="component" value="Unassembled WGS sequence"/>
</dbReference>
<evidence type="ECO:0000256" key="1">
    <source>
        <dbReference type="ARBA" id="ARBA00004448"/>
    </source>
</evidence>
<dbReference type="PANTHER" id="PTHR21382">
    <property type="entry name" value="NADH-UBIQUINONE OXIDOREDUCTASE SUBUNIT"/>
    <property type="match status" value="1"/>
</dbReference>
<proteinExistence type="predicted"/>
<dbReference type="GO" id="GO:0045271">
    <property type="term" value="C:respiratory chain complex I"/>
    <property type="evidence" value="ECO:0007669"/>
    <property type="project" value="InterPro"/>
</dbReference>
<dbReference type="GO" id="GO:0006120">
    <property type="term" value="P:mitochondrial electron transport, NADH to ubiquinone"/>
    <property type="evidence" value="ECO:0007669"/>
    <property type="project" value="InterPro"/>
</dbReference>
<dbReference type="EMBL" id="JABELV010000112">
    <property type="protein sequence ID" value="KAG7530663.1"/>
    <property type="molecule type" value="Genomic_DNA"/>
</dbReference>
<evidence type="ECO:0008006" key="10">
    <source>
        <dbReference type="Google" id="ProtNLM"/>
    </source>
</evidence>
<dbReference type="GO" id="GO:0005743">
    <property type="term" value="C:mitochondrial inner membrane"/>
    <property type="evidence" value="ECO:0007669"/>
    <property type="project" value="UniProtKB-SubCell"/>
</dbReference>
<sequence length="196" mass="20217">MAPHPLLPPLPTPQASSSGSTTTAYKPSAFFIHAPNEPVFQSHPALSTAAKVTVISAGVGLLVSSVQNALDKHDRGAMGIFTRTGGTISFFAGMGFTYAFSQAVAANVRETDDALNSAAGGCAAGFFAGARAGSFPIGVASCVAIGTLLGTFDAAGKSLTGTDRLSIPRPEREQRRLEFFKKPKKIMGEGDAEVVI</sequence>
<keyword evidence="9" id="KW-1185">Reference proteome</keyword>
<keyword evidence="3" id="KW-0999">Mitochondrion inner membrane</keyword>
<comment type="subcellular location">
    <subcellularLocation>
        <location evidence="1">Mitochondrion inner membrane</location>
        <topology evidence="1">Multi-pass membrane protein</topology>
    </subcellularLocation>
</comment>
<name>A0A8K0JNF9_9TREE</name>
<feature type="region of interest" description="Disordered" evidence="7">
    <location>
        <begin position="1"/>
        <end position="21"/>
    </location>
</feature>
<keyword evidence="6" id="KW-0472">Membrane</keyword>
<feature type="compositionally biased region" description="Pro residues" evidence="7">
    <location>
        <begin position="1"/>
        <end position="12"/>
    </location>
</feature>
<accession>A0A8K0JNF9</accession>
<reference evidence="8" key="1">
    <citation type="submission" date="2020-04" db="EMBL/GenBank/DDBJ databases">
        <title>Analysis of mating type loci in Filobasidium floriforme.</title>
        <authorList>
            <person name="Nowrousian M."/>
        </authorList>
    </citation>
    <scope>NUCLEOTIDE SEQUENCE</scope>
    <source>
        <strain evidence="8">CBS 6242</strain>
    </source>
</reference>
<evidence type="ECO:0000256" key="7">
    <source>
        <dbReference type="SAM" id="MobiDB-lite"/>
    </source>
</evidence>
<keyword evidence="5" id="KW-0496">Mitochondrion</keyword>
<comment type="caution">
    <text evidence="8">The sequence shown here is derived from an EMBL/GenBank/DDBJ whole genome shotgun (WGS) entry which is preliminary data.</text>
</comment>
<protein>
    <recommendedName>
        <fullName evidence="10">NADH dehydrogenase [ubiquinone] 1 alpha subcomplex subunit 11</fullName>
    </recommendedName>
</protein>
<organism evidence="8 9">
    <name type="scientific">Filobasidium floriforme</name>
    <dbReference type="NCBI Taxonomy" id="5210"/>
    <lineage>
        <taxon>Eukaryota</taxon>
        <taxon>Fungi</taxon>
        <taxon>Dikarya</taxon>
        <taxon>Basidiomycota</taxon>
        <taxon>Agaricomycotina</taxon>
        <taxon>Tremellomycetes</taxon>
        <taxon>Filobasidiales</taxon>
        <taxon>Filobasidiaceae</taxon>
        <taxon>Filobasidium</taxon>
    </lineage>
</organism>
<dbReference type="AlphaFoldDB" id="A0A8K0JNF9"/>
<evidence type="ECO:0000256" key="3">
    <source>
        <dbReference type="ARBA" id="ARBA00022792"/>
    </source>
</evidence>
<evidence type="ECO:0000256" key="4">
    <source>
        <dbReference type="ARBA" id="ARBA00022989"/>
    </source>
</evidence>
<evidence type="ECO:0000313" key="9">
    <source>
        <dbReference type="Proteomes" id="UP000812966"/>
    </source>
</evidence>
<evidence type="ECO:0000256" key="2">
    <source>
        <dbReference type="ARBA" id="ARBA00022692"/>
    </source>
</evidence>
<evidence type="ECO:0000256" key="6">
    <source>
        <dbReference type="ARBA" id="ARBA00023136"/>
    </source>
</evidence>